<evidence type="ECO:0000256" key="1">
    <source>
        <dbReference type="SAM" id="Phobius"/>
    </source>
</evidence>
<protein>
    <submittedName>
        <fullName evidence="2 3">Metal-dependent hydrolase</fullName>
    </submittedName>
</protein>
<dbReference type="EMBL" id="LKAJ02000001">
    <property type="protein sequence ID" value="MCS5711343.1"/>
    <property type="molecule type" value="Genomic_DNA"/>
</dbReference>
<dbReference type="Proteomes" id="UP000051497">
    <property type="component" value="Unassembled WGS sequence"/>
</dbReference>
<comment type="caution">
    <text evidence="2">The sequence shown here is derived from an EMBL/GenBank/DDBJ whole genome shotgun (WGS) entry which is preliminary data.</text>
</comment>
<dbReference type="GO" id="GO:0016787">
    <property type="term" value="F:hydrolase activity"/>
    <property type="evidence" value="ECO:0007669"/>
    <property type="project" value="UniProtKB-KW"/>
</dbReference>
<organism evidence="2">
    <name type="scientific">Candidatus Berkiella aquae</name>
    <dbReference type="NCBI Taxonomy" id="295108"/>
    <lineage>
        <taxon>Bacteria</taxon>
        <taxon>Pseudomonadati</taxon>
        <taxon>Pseudomonadota</taxon>
        <taxon>Gammaproteobacteria</taxon>
        <taxon>Candidatus Berkiellales</taxon>
        <taxon>Candidatus Berkiellaceae</taxon>
        <taxon>Candidatus Berkiella</taxon>
    </lineage>
</organism>
<accession>A0A0Q9YT21</accession>
<keyword evidence="1" id="KW-0472">Membrane</keyword>
<dbReference type="EMBL" id="LKAJ01000008">
    <property type="protein sequence ID" value="KRG20866.1"/>
    <property type="molecule type" value="Genomic_DNA"/>
</dbReference>
<feature type="transmembrane region" description="Helical" evidence="1">
    <location>
        <begin position="184"/>
        <end position="203"/>
    </location>
</feature>
<dbReference type="OrthoDB" id="4760165at2"/>
<reference evidence="3" key="2">
    <citation type="journal article" date="2016" name="Genome Announc.">
        <title>Draft Genome Sequences of Two Novel Amoeba-Resistant Intranuclear Bacteria, 'Candidatus Berkiella cookevillensis' and 'Candidatus Berkiella aquae'.</title>
        <authorList>
            <person name="Mehari Y.T."/>
            <person name="Arivett B.A."/>
            <person name="Farone A.L."/>
            <person name="Gunderson J.H."/>
            <person name="Farone M.B."/>
        </authorList>
    </citation>
    <scope>NUCLEOTIDE SEQUENCE</scope>
    <source>
        <strain evidence="3">HT99</strain>
    </source>
</reference>
<evidence type="ECO:0000313" key="3">
    <source>
        <dbReference type="EMBL" id="MCS5711343.1"/>
    </source>
</evidence>
<dbReference type="PANTHER" id="PTHR39456:SF1">
    <property type="entry name" value="METAL-DEPENDENT HYDROLASE"/>
    <property type="match status" value="1"/>
</dbReference>
<dbReference type="STRING" id="295108.HT99x_02083"/>
<evidence type="ECO:0000313" key="2">
    <source>
        <dbReference type="EMBL" id="KRG20866.1"/>
    </source>
</evidence>
<gene>
    <name evidence="3" type="ORF">HT99x_007840</name>
    <name evidence="2" type="ORF">HT99x_02083</name>
</gene>
<reference evidence="2" key="1">
    <citation type="submission" date="2015-09" db="EMBL/GenBank/DDBJ databases">
        <title>Draft Genome Sequences of Two Novel Amoeba-resistant Intranuclear Bacteria, Candidatus Berkiella cookevillensis and Candidatus Berkiella aquae.</title>
        <authorList>
            <person name="Mehari Y.T."/>
            <person name="Arivett B.A."/>
            <person name="Farone A.L."/>
            <person name="Gunderson J.H."/>
            <person name="Farone M.B."/>
        </authorList>
    </citation>
    <scope>NUCLEOTIDE SEQUENCE [LARGE SCALE GENOMIC DNA]</scope>
    <source>
        <strain evidence="2">HT99</strain>
    </source>
</reference>
<keyword evidence="4" id="KW-1185">Reference proteome</keyword>
<dbReference type="AlphaFoldDB" id="A0A0Q9YT21"/>
<keyword evidence="2" id="KW-0378">Hydrolase</keyword>
<reference evidence="3" key="3">
    <citation type="submission" date="2021-06" db="EMBL/GenBank/DDBJ databases">
        <title>Genomic Description and Analysis of Intracellular Bacteria, Candidatus Berkiella cookevillensis and Candidatus Berkiella aquae.</title>
        <authorList>
            <person name="Kidane D.T."/>
            <person name="Mehari Y.T."/>
            <person name="Rice F.C."/>
            <person name="Arivett B.A."/>
            <person name="Farone A.L."/>
            <person name="Berk S.G."/>
            <person name="Farone M.B."/>
        </authorList>
    </citation>
    <scope>NUCLEOTIDE SEQUENCE</scope>
    <source>
        <strain evidence="3">HT99</strain>
    </source>
</reference>
<name>A0A0Q9YT21_9GAMM</name>
<dbReference type="PANTHER" id="PTHR39456">
    <property type="entry name" value="METAL-DEPENDENT HYDROLASE"/>
    <property type="match status" value="1"/>
</dbReference>
<dbReference type="PIRSF" id="PIRSF007580">
    <property type="entry name" value="UCP07580"/>
    <property type="match status" value="1"/>
</dbReference>
<dbReference type="RefSeq" id="WP_075066708.1">
    <property type="nucleotide sequence ID" value="NZ_LKAJ02000001.1"/>
</dbReference>
<proteinExistence type="predicted"/>
<keyword evidence="1" id="KW-0812">Transmembrane</keyword>
<evidence type="ECO:0000313" key="4">
    <source>
        <dbReference type="Proteomes" id="UP000051497"/>
    </source>
</evidence>
<dbReference type="Pfam" id="PF10118">
    <property type="entry name" value="Metal_hydrol"/>
    <property type="match status" value="1"/>
</dbReference>
<keyword evidence="1" id="KW-1133">Transmembrane helix</keyword>
<dbReference type="InterPro" id="IPR016516">
    <property type="entry name" value="UCP07580"/>
</dbReference>
<sequence>MKQPFSPNIEPRHLQFTLAQNPDKYWHSGSDVKTYHFNALAIFLPQLEKMLVLSLKKGLRDVTCPTLRAEVASLVAQEAIHGRAFHRYSEQLVFQYYDCPKQYSLWFFRGLAGILNKISNTFHYALSAAGEHFTAIAADLFLRDPQWFEQVPAEHSAIWRWHCIEEIEHKSVAFDVYQSVNGNYFMRILGMLVMSLFFILLYIKPIWFMMKQDNKHKSRSFYQRALQYYWGKKGLVRALWKPYCAYFKPSFHPSKQQNEYLITQWKAYFNSHSKEQISQGLQQAKPPICEL</sequence>